<protein>
    <recommendedName>
        <fullName evidence="4">DUF3592 domain-containing protein</fullName>
    </recommendedName>
</protein>
<reference evidence="2 3" key="1">
    <citation type="submission" date="2017-04" db="EMBL/GenBank/DDBJ databases">
        <authorList>
            <person name="Afonso C.L."/>
            <person name="Miller P.J."/>
            <person name="Scott M.A."/>
            <person name="Spackman E."/>
            <person name="Goraichik I."/>
            <person name="Dimitrov K.M."/>
            <person name="Suarez D.L."/>
            <person name="Swayne D.E."/>
        </authorList>
    </citation>
    <scope>NUCLEOTIDE SEQUENCE [LARGE SCALE GENOMIC DNA]</scope>
    <source>
        <strain evidence="2 3">DSM 26133</strain>
    </source>
</reference>
<feature type="transmembrane region" description="Helical" evidence="1">
    <location>
        <begin position="38"/>
        <end position="58"/>
    </location>
</feature>
<organism evidence="2 3">
    <name type="scientific">Reichenbachiella faecimaris</name>
    <dbReference type="NCBI Taxonomy" id="692418"/>
    <lineage>
        <taxon>Bacteria</taxon>
        <taxon>Pseudomonadati</taxon>
        <taxon>Bacteroidota</taxon>
        <taxon>Cytophagia</taxon>
        <taxon>Cytophagales</taxon>
        <taxon>Reichenbachiellaceae</taxon>
        <taxon>Reichenbachiella</taxon>
    </lineage>
</organism>
<evidence type="ECO:0008006" key="4">
    <source>
        <dbReference type="Google" id="ProtNLM"/>
    </source>
</evidence>
<dbReference type="Proteomes" id="UP000192472">
    <property type="component" value="Unassembled WGS sequence"/>
</dbReference>
<accession>A0A1W2GP01</accession>
<gene>
    <name evidence="2" type="ORF">SAMN04488029_3772</name>
</gene>
<evidence type="ECO:0000313" key="2">
    <source>
        <dbReference type="EMBL" id="SMD38373.1"/>
    </source>
</evidence>
<dbReference type="AlphaFoldDB" id="A0A1W2GP01"/>
<keyword evidence="3" id="KW-1185">Reference proteome</keyword>
<dbReference type="RefSeq" id="WP_221407881.1">
    <property type="nucleotide sequence ID" value="NZ_FWYF01000004.1"/>
</dbReference>
<sequence length="202" mass="23506">MSQAEREKLEEKFKYLIPMGVFILVILAGVNYGMGMDFFTILIDLLFVVAFIAIFRAFKLDLRENEKKIWQGLITNKHYTVTSNKNSRSAYTYYFYFGDQKRTVSEEVYNQFKEGDLIETHLAKRVWGVYFDAKLLKENAMPETVAEYQNKEEATSKKSSKMGCILFLVFGLLMTLGFLLITDAIDIPVIEEYLQEIFESLE</sequence>
<evidence type="ECO:0000313" key="3">
    <source>
        <dbReference type="Proteomes" id="UP000192472"/>
    </source>
</evidence>
<keyword evidence="1" id="KW-1133">Transmembrane helix</keyword>
<keyword evidence="1" id="KW-0812">Transmembrane</keyword>
<keyword evidence="1" id="KW-0472">Membrane</keyword>
<dbReference type="EMBL" id="FWYF01000004">
    <property type="protein sequence ID" value="SMD38373.1"/>
    <property type="molecule type" value="Genomic_DNA"/>
</dbReference>
<evidence type="ECO:0000256" key="1">
    <source>
        <dbReference type="SAM" id="Phobius"/>
    </source>
</evidence>
<proteinExistence type="predicted"/>
<feature type="transmembrane region" description="Helical" evidence="1">
    <location>
        <begin position="165"/>
        <end position="185"/>
    </location>
</feature>
<name>A0A1W2GP01_REIFA</name>
<feature type="transmembrane region" description="Helical" evidence="1">
    <location>
        <begin position="12"/>
        <end position="32"/>
    </location>
</feature>